<feature type="coiled-coil region" evidence="7">
    <location>
        <begin position="71"/>
        <end position="156"/>
    </location>
</feature>
<keyword evidence="9" id="KW-1185">Reference proteome</keyword>
<dbReference type="GO" id="GO:0072686">
    <property type="term" value="C:mitotic spindle"/>
    <property type="evidence" value="ECO:0007669"/>
    <property type="project" value="TreeGrafter"/>
</dbReference>
<dbReference type="STRING" id="6290.A0A0N4W5H2"/>
<evidence type="ECO:0000256" key="5">
    <source>
        <dbReference type="ARBA" id="ARBA00023242"/>
    </source>
</evidence>
<evidence type="ECO:0000256" key="4">
    <source>
        <dbReference type="ARBA" id="ARBA00022776"/>
    </source>
</evidence>
<evidence type="ECO:0000256" key="6">
    <source>
        <dbReference type="ARBA" id="ARBA00023306"/>
    </source>
</evidence>
<evidence type="ECO:0000256" key="1">
    <source>
        <dbReference type="ARBA" id="ARBA00004123"/>
    </source>
</evidence>
<dbReference type="PANTHER" id="PTHR23168">
    <property type="entry name" value="MITOTIC SPINDLE ASSEMBLY CHECKPOINT PROTEIN MAD1 MITOTIC ARREST DEFICIENT-LIKE PROTEIN 1"/>
    <property type="match status" value="1"/>
</dbReference>
<dbReference type="Proteomes" id="UP000268014">
    <property type="component" value="Unassembled WGS sequence"/>
</dbReference>
<keyword evidence="4" id="KW-0498">Mitosis</keyword>
<evidence type="ECO:0000313" key="8">
    <source>
        <dbReference type="EMBL" id="VDO25223.1"/>
    </source>
</evidence>
<dbReference type="OMA" id="QCAKARL"/>
<keyword evidence="7" id="KW-0175">Coiled coil</keyword>
<dbReference type="GO" id="GO:0007094">
    <property type="term" value="P:mitotic spindle assembly checkpoint signaling"/>
    <property type="evidence" value="ECO:0007669"/>
    <property type="project" value="InterPro"/>
</dbReference>
<evidence type="ECO:0000256" key="7">
    <source>
        <dbReference type="SAM" id="Coils"/>
    </source>
</evidence>
<evidence type="ECO:0000313" key="10">
    <source>
        <dbReference type="WBParaSite" id="HPLM_0000521301-mRNA-1"/>
    </source>
</evidence>
<dbReference type="EMBL" id="UZAF01016303">
    <property type="protein sequence ID" value="VDO25223.1"/>
    <property type="molecule type" value="Genomic_DNA"/>
</dbReference>
<organism evidence="10">
    <name type="scientific">Haemonchus placei</name>
    <name type="common">Barber's pole worm</name>
    <dbReference type="NCBI Taxonomy" id="6290"/>
    <lineage>
        <taxon>Eukaryota</taxon>
        <taxon>Metazoa</taxon>
        <taxon>Ecdysozoa</taxon>
        <taxon>Nematoda</taxon>
        <taxon>Chromadorea</taxon>
        <taxon>Rhabditida</taxon>
        <taxon>Rhabditina</taxon>
        <taxon>Rhabditomorpha</taxon>
        <taxon>Strongyloidea</taxon>
        <taxon>Trichostrongylidae</taxon>
        <taxon>Haemonchus</taxon>
    </lineage>
</organism>
<feature type="coiled-coil region" evidence="7">
    <location>
        <begin position="472"/>
        <end position="513"/>
    </location>
</feature>
<keyword evidence="5" id="KW-0539">Nucleus</keyword>
<dbReference type="InterPro" id="IPR008672">
    <property type="entry name" value="Mad1"/>
</dbReference>
<reference evidence="8 9" key="2">
    <citation type="submission" date="2018-11" db="EMBL/GenBank/DDBJ databases">
        <authorList>
            <consortium name="Pathogen Informatics"/>
        </authorList>
    </citation>
    <scope>NUCLEOTIDE SEQUENCE [LARGE SCALE GENOMIC DNA]</scope>
    <source>
        <strain evidence="8 9">MHpl1</strain>
    </source>
</reference>
<dbReference type="AlphaFoldDB" id="A0A0N4W5H2"/>
<reference evidence="10" key="1">
    <citation type="submission" date="2016-04" db="UniProtKB">
        <authorList>
            <consortium name="WormBaseParasite"/>
        </authorList>
    </citation>
    <scope>IDENTIFICATION</scope>
</reference>
<keyword evidence="3" id="KW-0132">Cell division</keyword>
<comment type="similarity">
    <text evidence="2">Belongs to the MAD1 family.</text>
</comment>
<sequence length="707" mass="81476">MYHGGTVSDDDEDHSSEATMNFNAKMTAKFRKAFPLRSESNLRRPTPIATPSLAQISKRLNFDDSFNTSTVNNTNAKLSELREQVVSLKRQLSNAENSIERLKASEKSAKDHANQLQSEISSLRKELIKQSHSMDIENAKNELNNVLHSRDEWREASTRFHRYFQCAKARLMTAEKELRRRGLLNENMKVALTHAWTATECNTQNIQENLCDLLRNASTTLEELDRSAEEQEEVEKYMRSLTKKNISDDDGNDDSDSNDTAMIFEEPEEAVIRDSISPIVPASLEAEQSTISESILNSTFANTSIDYEKDERIQRLELENSRMQDRLNLLRDRAQKSMLMEEQKNNAEQKYCLLEKNMEKILADHQSLQSACAKKLFDFPEKTSQGRSTEIIKRIQDLNGNVETLQEQLRASRFEIESSKKEIEALRRERDALIRKVDQITAINEDLKNSLYVEKERCSDLTRTTEERNSELQTCQQELSAVRNEIKVLEEKLVEAQSKTAHLEVQLRNASREPTDAGDETQIIHLRNNPLQCAVDAYSEAEKERLRKRKAETTFDGGEPSEAKRAREEHISALEAQLKKSEREKEQTIRLQKDLAKKYREITTTLTGYQIKLKDADEGICYVNSVYDETEKQFVFKFNTESGIVDLLDVSQDSLSQGRPWEEEMQKYIGERHSIPGFLAAVTLQLEARRNIEDVERTHTFTVMQEH</sequence>
<evidence type="ECO:0000256" key="3">
    <source>
        <dbReference type="ARBA" id="ARBA00022618"/>
    </source>
</evidence>
<feature type="coiled-coil region" evidence="7">
    <location>
        <begin position="388"/>
        <end position="443"/>
    </location>
</feature>
<dbReference type="WBParaSite" id="HPLM_0000521301-mRNA-1">
    <property type="protein sequence ID" value="HPLM_0000521301-mRNA-1"/>
    <property type="gene ID" value="HPLM_0000521301"/>
</dbReference>
<dbReference type="GO" id="GO:0051301">
    <property type="term" value="P:cell division"/>
    <property type="evidence" value="ECO:0007669"/>
    <property type="project" value="UniProtKB-KW"/>
</dbReference>
<evidence type="ECO:0000256" key="2">
    <source>
        <dbReference type="ARBA" id="ARBA00008029"/>
    </source>
</evidence>
<dbReference type="GO" id="GO:0051315">
    <property type="term" value="P:attachment of mitotic spindle microtubules to kinetochore"/>
    <property type="evidence" value="ECO:0007669"/>
    <property type="project" value="TreeGrafter"/>
</dbReference>
<dbReference type="GO" id="GO:0005635">
    <property type="term" value="C:nuclear envelope"/>
    <property type="evidence" value="ECO:0007669"/>
    <property type="project" value="TreeGrafter"/>
</dbReference>
<keyword evidence="6" id="KW-0131">Cell cycle</keyword>
<gene>
    <name evidence="8" type="ORF">HPLM_LOCUS5205</name>
</gene>
<accession>A0A0N4W5H2</accession>
<proteinExistence type="inferred from homology"/>
<dbReference type="Gene3D" id="3.30.457.60">
    <property type="match status" value="1"/>
</dbReference>
<feature type="coiled-coil region" evidence="7">
    <location>
        <begin position="564"/>
        <end position="598"/>
    </location>
</feature>
<name>A0A0N4W5H2_HAEPC</name>
<dbReference type="OrthoDB" id="331602at2759"/>
<dbReference type="GO" id="GO:0000776">
    <property type="term" value="C:kinetochore"/>
    <property type="evidence" value="ECO:0007669"/>
    <property type="project" value="TreeGrafter"/>
</dbReference>
<comment type="subcellular location">
    <subcellularLocation>
        <location evidence="1">Nucleus</location>
    </subcellularLocation>
</comment>
<dbReference type="PANTHER" id="PTHR23168:SF0">
    <property type="entry name" value="MITOTIC SPINDLE ASSEMBLY CHECKPOINT PROTEIN MAD1"/>
    <property type="match status" value="1"/>
</dbReference>
<dbReference type="Pfam" id="PF05557">
    <property type="entry name" value="MAD"/>
    <property type="match status" value="1"/>
</dbReference>
<protein>
    <submittedName>
        <fullName evidence="10">M protein repeat protein</fullName>
    </submittedName>
</protein>
<evidence type="ECO:0000313" key="9">
    <source>
        <dbReference type="Proteomes" id="UP000268014"/>
    </source>
</evidence>